<dbReference type="EMBL" id="JAPDRK010000009">
    <property type="protein sequence ID" value="KAJ9608797.1"/>
    <property type="molecule type" value="Genomic_DNA"/>
</dbReference>
<proteinExistence type="predicted"/>
<dbReference type="Proteomes" id="UP001172673">
    <property type="component" value="Unassembled WGS sequence"/>
</dbReference>
<evidence type="ECO:0000313" key="3">
    <source>
        <dbReference type="Proteomes" id="UP001172673"/>
    </source>
</evidence>
<feature type="transmembrane region" description="Helical" evidence="1">
    <location>
        <begin position="71"/>
        <end position="92"/>
    </location>
</feature>
<evidence type="ECO:0000256" key="1">
    <source>
        <dbReference type="SAM" id="Phobius"/>
    </source>
</evidence>
<accession>A0AA38X8K8</accession>
<organism evidence="2 3">
    <name type="scientific">Cladophialophora chaetospira</name>
    <dbReference type="NCBI Taxonomy" id="386627"/>
    <lineage>
        <taxon>Eukaryota</taxon>
        <taxon>Fungi</taxon>
        <taxon>Dikarya</taxon>
        <taxon>Ascomycota</taxon>
        <taxon>Pezizomycotina</taxon>
        <taxon>Eurotiomycetes</taxon>
        <taxon>Chaetothyriomycetidae</taxon>
        <taxon>Chaetothyriales</taxon>
        <taxon>Herpotrichiellaceae</taxon>
        <taxon>Cladophialophora</taxon>
    </lineage>
</organism>
<protein>
    <submittedName>
        <fullName evidence="2">Uncharacterized protein</fullName>
    </submittedName>
</protein>
<reference evidence="2" key="1">
    <citation type="submission" date="2022-10" db="EMBL/GenBank/DDBJ databases">
        <title>Culturing micro-colonial fungi from biological soil crusts in the Mojave desert and describing Neophaeococcomyces mojavensis, and introducing the new genera and species Taxawa tesnikishii.</title>
        <authorList>
            <person name="Kurbessoian T."/>
            <person name="Stajich J.E."/>
        </authorList>
    </citation>
    <scope>NUCLEOTIDE SEQUENCE</scope>
    <source>
        <strain evidence="2">TK_41</strain>
    </source>
</reference>
<keyword evidence="1" id="KW-0812">Transmembrane</keyword>
<sequence length="281" mass="29554">MAEQKFVPDQPPRYWTKTPGTFEMQPPVQPQMQPMYIVDPETNTSPLPYRPYGSKVEKVYRRYCCGSIAGILLWIVLLLVCIFVPLGVLIASGKLGPRSSDKLAVVSTYNPTSSMVPTPTPTVTTTISASKESSTGVATDTVTSLITSVAVSTVTYTPPSVSVSVTTDLDTTTVSQTPPSVVTSMVTSVLTNSAEPTPTLTSLGKSEAPSTHTVYTTVIASSTLVTASFVTVTPSTSVDPASHLNRPSLALDTITVGSSVIILGPVVSPTFQLSAPVRPTA</sequence>
<evidence type="ECO:0000313" key="2">
    <source>
        <dbReference type="EMBL" id="KAJ9608797.1"/>
    </source>
</evidence>
<keyword evidence="1" id="KW-1133">Transmembrane helix</keyword>
<dbReference type="AlphaFoldDB" id="A0AA38X8K8"/>
<name>A0AA38X8K8_9EURO</name>
<comment type="caution">
    <text evidence="2">The sequence shown here is derived from an EMBL/GenBank/DDBJ whole genome shotgun (WGS) entry which is preliminary data.</text>
</comment>
<keyword evidence="1" id="KW-0472">Membrane</keyword>
<gene>
    <name evidence="2" type="ORF">H2200_006568</name>
</gene>
<keyword evidence="3" id="KW-1185">Reference proteome</keyword>